<gene>
    <name evidence="8" type="primary">aroP</name>
    <name evidence="9" type="synonym">aroP2</name>
    <name evidence="8" type="ordered locus">y2564</name>
    <name evidence="9" type="ordered locus">YP_1484</name>
</gene>
<dbReference type="GO" id="GO:0055085">
    <property type="term" value="P:transmembrane transport"/>
    <property type="evidence" value="ECO:0007669"/>
    <property type="project" value="InterPro"/>
</dbReference>
<comment type="subcellular location">
    <subcellularLocation>
        <location evidence="1">Cell inner membrane</location>
        <topology evidence="1">Multi-pass membrane protein</topology>
    </subcellularLocation>
</comment>
<dbReference type="InterPro" id="IPR004841">
    <property type="entry name" value="AA-permease/SLC12A_dom"/>
</dbReference>
<keyword evidence="3 6" id="KW-0812">Transmembrane</keyword>
<keyword evidence="5 6" id="KW-0472">Membrane</keyword>
<keyword evidence="2" id="KW-0813">Transport</keyword>
<dbReference type="PANTHER" id="PTHR43495:SF3">
    <property type="entry name" value="PHENYLALANINE-SPECIFIC PERMEASE"/>
    <property type="match status" value="1"/>
</dbReference>
<feature type="transmembrane region" description="Helical" evidence="6">
    <location>
        <begin position="200"/>
        <end position="221"/>
    </location>
</feature>
<dbReference type="Proteomes" id="UP000002490">
    <property type="component" value="Chromosome"/>
</dbReference>
<dbReference type="HOGENOM" id="CLU_007946_9_3_6"/>
<dbReference type="KEGG" id="ypm:YP_1484"/>
<feature type="transmembrane region" description="Helical" evidence="6">
    <location>
        <begin position="377"/>
        <end position="398"/>
    </location>
</feature>
<proteinExistence type="predicted"/>
<evidence type="ECO:0000256" key="5">
    <source>
        <dbReference type="ARBA" id="ARBA00023136"/>
    </source>
</evidence>
<dbReference type="IntAct" id="Q8D090">
    <property type="interactions" value="4"/>
</dbReference>
<evidence type="ECO:0000256" key="4">
    <source>
        <dbReference type="ARBA" id="ARBA00022989"/>
    </source>
</evidence>
<evidence type="ECO:0000313" key="10">
    <source>
        <dbReference type="Proteomes" id="UP000001019"/>
    </source>
</evidence>
<dbReference type="Proteomes" id="UP000001019">
    <property type="component" value="Chromosome"/>
</dbReference>
<dbReference type="EnsemblBacteria" id="AAS61723">
    <property type="protein sequence ID" value="AAS61723"/>
    <property type="gene ID" value="YP_1484"/>
</dbReference>
<dbReference type="Pfam" id="PF00324">
    <property type="entry name" value="AA_permease"/>
    <property type="match status" value="1"/>
</dbReference>
<dbReference type="EMBL" id="AE009952">
    <property type="protein sequence ID" value="AAM86119.1"/>
    <property type="molecule type" value="Genomic_DNA"/>
</dbReference>
<accession>Q8D090</accession>
<feature type="transmembrane region" description="Helical" evidence="6">
    <location>
        <begin position="404"/>
        <end position="425"/>
    </location>
</feature>
<dbReference type="AlphaFoldDB" id="Q8D090"/>
<reference evidence="10" key="3">
    <citation type="journal article" date="2004" name="DNA Res.">
        <title>Complete genome sequence of Yersinia pestis strain 91001, an isolate avirulent to humans.</title>
        <authorList>
            <person name="Song Y."/>
            <person name="Tong Z."/>
            <person name="Wang J."/>
            <person name="Wang L."/>
            <person name="Guo Z."/>
            <person name="Han Y."/>
            <person name="Zhang J."/>
            <person name="Pei D."/>
            <person name="Zhou D."/>
            <person name="Qin H."/>
            <person name="Pang X."/>
            <person name="Han Y."/>
            <person name="Zhai J."/>
            <person name="Li M."/>
            <person name="Cui B."/>
            <person name="Qi Z."/>
            <person name="Jin L."/>
            <person name="Dai R."/>
            <person name="Chen F."/>
            <person name="Li S."/>
            <person name="Ye C."/>
            <person name="Du Z."/>
            <person name="Lin W."/>
            <person name="Wang J."/>
            <person name="Yu J."/>
            <person name="Yang H."/>
            <person name="Wang J."/>
            <person name="Huang P."/>
            <person name="Yang R."/>
        </authorList>
    </citation>
    <scope>NUCLEOTIDE SEQUENCE [LARGE SCALE GENOMIC DNA]</scope>
    <source>
        <strain evidence="10">91001 / Biovar Mediaevalis</strain>
    </source>
</reference>
<evidence type="ECO:0000313" key="8">
    <source>
        <dbReference type="EMBL" id="AAM86119.1"/>
    </source>
</evidence>
<reference evidence="9" key="4">
    <citation type="submission" date="2016-05" db="EMBL/GenBank/DDBJ databases">
        <title>Reannotation of Yersinia pestis strain 91001 based on omics data.</title>
        <authorList>
            <person name="Yiqing M."/>
        </authorList>
    </citation>
    <scope>NUCLEOTIDE SEQUENCE</scope>
    <source>
        <strain evidence="9">91001</strain>
    </source>
</reference>
<feature type="transmembrane region" description="Helical" evidence="6">
    <location>
        <begin position="473"/>
        <end position="492"/>
    </location>
</feature>
<dbReference type="Gene3D" id="1.20.1740.10">
    <property type="entry name" value="Amino acid/polyamine transporter I"/>
    <property type="match status" value="1"/>
</dbReference>
<evidence type="ECO:0000256" key="1">
    <source>
        <dbReference type="ARBA" id="ARBA00004429"/>
    </source>
</evidence>
<feature type="transmembrane region" description="Helical" evidence="6">
    <location>
        <begin position="173"/>
        <end position="193"/>
    </location>
</feature>
<protein>
    <submittedName>
        <fullName evidence="8">Aromatic amino acid permease</fullName>
    </submittedName>
    <submittedName>
        <fullName evidence="9">Aromatic amino acid transport protein</fullName>
    </submittedName>
</protein>
<evidence type="ECO:0000256" key="2">
    <source>
        <dbReference type="ARBA" id="ARBA00022448"/>
    </source>
</evidence>
<name>Q8D090_YERPE</name>
<dbReference type="InterPro" id="IPR004840">
    <property type="entry name" value="Amino_acid_permease_CS"/>
</dbReference>
<keyword evidence="4 6" id="KW-1133">Transmembrane helix</keyword>
<accession>Q74V49</accession>
<feature type="transmembrane region" description="Helical" evidence="6">
    <location>
        <begin position="65"/>
        <end position="83"/>
    </location>
</feature>
<evidence type="ECO:0000313" key="11">
    <source>
        <dbReference type="Proteomes" id="UP000002490"/>
    </source>
</evidence>
<feature type="transmembrane region" description="Helical" evidence="6">
    <location>
        <begin position="446"/>
        <end position="467"/>
    </location>
</feature>
<reference evidence="8 11" key="1">
    <citation type="journal article" date="2002" name="J. Bacteriol.">
        <title>Genome sequence of Yersinia pestis KIM.</title>
        <authorList>
            <person name="Deng W."/>
            <person name="Burland V."/>
            <person name="Plunkett G.III."/>
            <person name="Boutin A."/>
            <person name="Mayhew G.F."/>
            <person name="Liss P."/>
            <person name="Perna N.T."/>
            <person name="Rose D.J."/>
            <person name="Mau B."/>
            <person name="Zhou S."/>
            <person name="Schwartz D.C."/>
            <person name="Fetherston J.D."/>
            <person name="Lindler L.E."/>
            <person name="Brubaker R.R."/>
            <person name="Plana G.V."/>
            <person name="Straley S.C."/>
            <person name="McDonough K.A."/>
            <person name="Nilles M.L."/>
            <person name="Matson J.S."/>
            <person name="Blattner F.R."/>
            <person name="Perry R.D."/>
        </authorList>
    </citation>
    <scope>NUCLEOTIDE SEQUENCE [LARGE SCALE GENOMIC DNA]</scope>
    <source>
        <strain evidence="8">KIM</strain>
        <strain evidence="11">KIM10+ / Biovar Mediaevalis</strain>
    </source>
</reference>
<evidence type="ECO:0000256" key="3">
    <source>
        <dbReference type="ARBA" id="ARBA00022692"/>
    </source>
</evidence>
<evidence type="ECO:0000313" key="9">
    <source>
        <dbReference type="EMBL" id="AAS61723.1"/>
    </source>
</evidence>
<dbReference type="EMBL" id="AE017042">
    <property type="protein sequence ID" value="AAS61723.1"/>
    <property type="molecule type" value="Genomic_DNA"/>
</dbReference>
<feature type="transmembrane region" description="Helical" evidence="6">
    <location>
        <begin position="89"/>
        <end position="108"/>
    </location>
</feature>
<feature type="transmembrane region" description="Helical" evidence="6">
    <location>
        <begin position="327"/>
        <end position="345"/>
    </location>
</feature>
<reference evidence="9" key="2">
    <citation type="submission" date="2003-04" db="EMBL/GenBank/DDBJ databases">
        <authorList>
            <person name="Song Y."/>
            <person name="Tong Z."/>
            <person name="Wang L."/>
            <person name="Han Y."/>
            <person name="Zhang J."/>
            <person name="Pei D."/>
            <person name="Wang J."/>
            <person name="Zhou D."/>
            <person name="Han Y."/>
            <person name="Pang X."/>
            <person name="Zhai J."/>
            <person name="Chen F."/>
            <person name="Qin H."/>
            <person name="Wang J."/>
            <person name="Li S."/>
            <person name="Guo Z."/>
            <person name="Ye C."/>
            <person name="Du Z."/>
            <person name="Lin W."/>
            <person name="Wang J."/>
            <person name="Yu J."/>
            <person name="Yang H."/>
            <person name="Wang J."/>
            <person name="Huang P."/>
            <person name="Yang R."/>
        </authorList>
    </citation>
    <scope>NUCLEOTIDE SEQUENCE</scope>
    <source>
        <strain evidence="9">91001</strain>
    </source>
</reference>
<evidence type="ECO:0000259" key="7">
    <source>
        <dbReference type="Pfam" id="PF00324"/>
    </source>
</evidence>
<sequence length="503" mass="55008">MFVPQPSNKPLSLMLAGLSVKKTAADSFMKCVVYSHQCVISATEGRMEQQLQNSSLKRGLKNRHIQLIALGGAIGTGLFLGIAQTINMAGPSVILGYAIGGFIAFLIMRQLGEMVVEEPVAGSFSHFAYKYWGDFAGFLSGWNYWAMFILVGMAELTAVGIYIQYWWPEIPTWVSAAVFFIIINAINLVNVRLYGETEFWFAIIKVAAIIGMIVFGAYLLASGSGGPAASVTNLWAQGGFMPHGFRGLIMAMAVIMFSFGGLEMVGITAAEAEDPRNSIPKATNQVVYRILIFYIGSLTVLLSLFPWNNVVEGGSPFVMIFDALDSPWVATALNVVVLTAALSVYNSGVYCNSRMLFGLASQGNAPKLLTKLNKRGVPIRSIALSALATSAGVVINYIMPGKAFELLMALVVSTLVINWVMICLAHLKFRKAKVKEGVVPRFKALWYPYGNYLCLVFLALILVIMYLTEGIRISVLMMPVWIALLWCGFVLTRRKCPKTVTSL</sequence>
<dbReference type="PROSITE" id="PS00218">
    <property type="entry name" value="AMINO_ACID_PERMEASE_1"/>
    <property type="match status" value="1"/>
</dbReference>
<feature type="transmembrane region" description="Helical" evidence="6">
    <location>
        <begin position="286"/>
        <end position="307"/>
    </location>
</feature>
<evidence type="ECO:0000256" key="6">
    <source>
        <dbReference type="SAM" id="Phobius"/>
    </source>
</evidence>
<organism evidence="8 11">
    <name type="scientific">Yersinia pestis</name>
    <dbReference type="NCBI Taxonomy" id="632"/>
    <lineage>
        <taxon>Bacteria</taxon>
        <taxon>Pseudomonadati</taxon>
        <taxon>Pseudomonadota</taxon>
        <taxon>Gammaproteobacteria</taxon>
        <taxon>Enterobacterales</taxon>
        <taxon>Yersiniaceae</taxon>
        <taxon>Yersinia</taxon>
    </lineage>
</organism>
<dbReference type="PIRSF" id="PIRSF006060">
    <property type="entry name" value="AA_transporter"/>
    <property type="match status" value="1"/>
</dbReference>
<feature type="transmembrane region" description="Helical" evidence="6">
    <location>
        <begin position="144"/>
        <end position="167"/>
    </location>
</feature>
<dbReference type="GO" id="GO:0005886">
    <property type="term" value="C:plasma membrane"/>
    <property type="evidence" value="ECO:0007669"/>
    <property type="project" value="UniProtKB-SubCell"/>
</dbReference>
<dbReference type="PANTHER" id="PTHR43495">
    <property type="entry name" value="GABA PERMEASE"/>
    <property type="match status" value="1"/>
</dbReference>
<feature type="domain" description="Amino acid permease/ SLC12A" evidence="7">
    <location>
        <begin position="64"/>
        <end position="494"/>
    </location>
</feature>
<feature type="transmembrane region" description="Helical" evidence="6">
    <location>
        <begin position="244"/>
        <end position="265"/>
    </location>
</feature>
<dbReference type="GO" id="GO:0006865">
    <property type="term" value="P:amino acid transport"/>
    <property type="evidence" value="ECO:0007669"/>
    <property type="project" value="InterPro"/>
</dbReference>
<dbReference type="FunFam" id="1.20.1740.10:FF:000001">
    <property type="entry name" value="Amino acid permease"/>
    <property type="match status" value="1"/>
</dbReference>
<dbReference type="KEGG" id="ypk:y2564"/>